<dbReference type="AlphaFoldDB" id="A0AA39WJP5"/>
<comment type="caution">
    <text evidence="2">The sequence shown here is derived from an EMBL/GenBank/DDBJ whole genome shotgun (WGS) entry which is preliminary data.</text>
</comment>
<dbReference type="Proteomes" id="UP001175000">
    <property type="component" value="Unassembled WGS sequence"/>
</dbReference>
<evidence type="ECO:0000313" key="3">
    <source>
        <dbReference type="Proteomes" id="UP001175000"/>
    </source>
</evidence>
<gene>
    <name evidence="2" type="ORF">B0T14DRAFT_497816</name>
</gene>
<accession>A0AA39WJP5</accession>
<feature type="transmembrane region" description="Helical" evidence="1">
    <location>
        <begin position="62"/>
        <end position="79"/>
    </location>
</feature>
<keyword evidence="1" id="KW-0812">Transmembrane</keyword>
<reference evidence="2" key="1">
    <citation type="submission" date="2023-06" db="EMBL/GenBank/DDBJ databases">
        <title>Genome-scale phylogeny and comparative genomics of the fungal order Sordariales.</title>
        <authorList>
            <consortium name="Lawrence Berkeley National Laboratory"/>
            <person name="Hensen N."/>
            <person name="Bonometti L."/>
            <person name="Westerberg I."/>
            <person name="Brannstrom I.O."/>
            <person name="Guillou S."/>
            <person name="Cros-Aarteil S."/>
            <person name="Calhoun S."/>
            <person name="Haridas S."/>
            <person name="Kuo A."/>
            <person name="Mondo S."/>
            <person name="Pangilinan J."/>
            <person name="Riley R."/>
            <person name="Labutti K."/>
            <person name="Andreopoulos B."/>
            <person name="Lipzen A."/>
            <person name="Chen C."/>
            <person name="Yanf M."/>
            <person name="Daum C."/>
            <person name="Ng V."/>
            <person name="Clum A."/>
            <person name="Steindorff A."/>
            <person name="Ohm R."/>
            <person name="Martin F."/>
            <person name="Silar P."/>
            <person name="Natvig D."/>
            <person name="Lalanne C."/>
            <person name="Gautier V."/>
            <person name="Ament-Velasquez S.L."/>
            <person name="Kruys A."/>
            <person name="Hutchinson M.I."/>
            <person name="Powell A.J."/>
            <person name="Barry K."/>
            <person name="Miller A.N."/>
            <person name="Grigoriev I.V."/>
            <person name="Debuchy R."/>
            <person name="Gladieux P."/>
            <person name="Thoren M.H."/>
            <person name="Johannesson H."/>
        </authorList>
    </citation>
    <scope>NUCLEOTIDE SEQUENCE</scope>
    <source>
        <strain evidence="2">CBS 606.72</strain>
    </source>
</reference>
<feature type="transmembrane region" description="Helical" evidence="1">
    <location>
        <begin position="308"/>
        <end position="330"/>
    </location>
</feature>
<dbReference type="EMBL" id="JAULSU010000005">
    <property type="protein sequence ID" value="KAK0616619.1"/>
    <property type="molecule type" value="Genomic_DNA"/>
</dbReference>
<feature type="transmembrane region" description="Helical" evidence="1">
    <location>
        <begin position="124"/>
        <end position="142"/>
    </location>
</feature>
<protein>
    <submittedName>
        <fullName evidence="2">Uncharacterized protein</fullName>
    </submittedName>
</protein>
<sequence length="365" mass="41348">MQEKIKGKVLLSFTISISLTVLLLLTFRRRGCPSPRSQPGTARSRRILAFESFGRVLSDQQLVMSFAFTGALVLIRFGVGNMDNEMSTFSYTLGVTLAYFSCMVHLAALSVLRSYMDRNTGPRNVRVVALIPVVGVLVFLWLEAVTMFCPELTVRCSVSLRPMQPPPGISEWELAIGMVFYVVFGGYLVLGYAHRSVNLLNKPYRRNRTIWLTQLLFFLNGSKGGLDPERSRRVAARQTFGLCFRMFRPKFGWFYLLIAVHGELGRSFFWEILWILCYYIIGMIQLTLGVKNVPDMFGPESPMSRATLLVSLQPTFGQLLPLALLALPFLNGLDAYFGKFPQQRHLKCSVADRFLPNLQKSDREP</sequence>
<feature type="transmembrane region" description="Helical" evidence="1">
    <location>
        <begin position="91"/>
        <end position="112"/>
    </location>
</feature>
<keyword evidence="1" id="KW-1133">Transmembrane helix</keyword>
<keyword evidence="1" id="KW-0472">Membrane</keyword>
<proteinExistence type="predicted"/>
<feature type="transmembrane region" description="Helical" evidence="1">
    <location>
        <begin position="174"/>
        <end position="193"/>
    </location>
</feature>
<evidence type="ECO:0000256" key="1">
    <source>
        <dbReference type="SAM" id="Phobius"/>
    </source>
</evidence>
<organism evidence="2 3">
    <name type="scientific">Immersiella caudata</name>
    <dbReference type="NCBI Taxonomy" id="314043"/>
    <lineage>
        <taxon>Eukaryota</taxon>
        <taxon>Fungi</taxon>
        <taxon>Dikarya</taxon>
        <taxon>Ascomycota</taxon>
        <taxon>Pezizomycotina</taxon>
        <taxon>Sordariomycetes</taxon>
        <taxon>Sordariomycetidae</taxon>
        <taxon>Sordariales</taxon>
        <taxon>Lasiosphaeriaceae</taxon>
        <taxon>Immersiella</taxon>
    </lineage>
</organism>
<feature type="transmembrane region" description="Helical" evidence="1">
    <location>
        <begin position="6"/>
        <end position="27"/>
    </location>
</feature>
<evidence type="ECO:0000313" key="2">
    <source>
        <dbReference type="EMBL" id="KAK0616619.1"/>
    </source>
</evidence>
<name>A0AA39WJP5_9PEZI</name>
<keyword evidence="3" id="KW-1185">Reference proteome</keyword>
<feature type="transmembrane region" description="Helical" evidence="1">
    <location>
        <begin position="268"/>
        <end position="288"/>
    </location>
</feature>